<feature type="region of interest" description="Disordered" evidence="1">
    <location>
        <begin position="882"/>
        <end position="903"/>
    </location>
</feature>
<comment type="caution">
    <text evidence="4">The sequence shown here is derived from an EMBL/GenBank/DDBJ whole genome shotgun (WGS) entry which is preliminary data.</text>
</comment>
<dbReference type="InterPro" id="IPR027417">
    <property type="entry name" value="P-loop_NTPase"/>
</dbReference>
<dbReference type="RefSeq" id="WP_190058465.1">
    <property type="nucleotide sequence ID" value="NZ_BMWH01000014.1"/>
</dbReference>
<evidence type="ECO:0000313" key="4">
    <source>
        <dbReference type="EMBL" id="GGZ94181.1"/>
    </source>
</evidence>
<evidence type="ECO:0000259" key="3">
    <source>
        <dbReference type="PROSITE" id="PS50837"/>
    </source>
</evidence>
<evidence type="ECO:0000313" key="5">
    <source>
        <dbReference type="Proteomes" id="UP000623010"/>
    </source>
</evidence>
<accession>A0A918VFL2</accession>
<name>A0A918VFL2_9ACTN</name>
<proteinExistence type="predicted"/>
<feature type="transmembrane region" description="Helical" evidence="2">
    <location>
        <begin position="579"/>
        <end position="596"/>
    </location>
</feature>
<feature type="domain" description="NACHT" evidence="3">
    <location>
        <begin position="185"/>
        <end position="307"/>
    </location>
</feature>
<gene>
    <name evidence="4" type="ORF">GCM10010389_36140</name>
</gene>
<reference evidence="4" key="2">
    <citation type="submission" date="2020-09" db="EMBL/GenBank/DDBJ databases">
        <authorList>
            <person name="Sun Q."/>
            <person name="Ohkuma M."/>
        </authorList>
    </citation>
    <scope>NUCLEOTIDE SEQUENCE</scope>
    <source>
        <strain evidence="4">JCM 5016</strain>
    </source>
</reference>
<dbReference type="EMBL" id="BMWH01000014">
    <property type="protein sequence ID" value="GGZ94181.1"/>
    <property type="molecule type" value="Genomic_DNA"/>
</dbReference>
<feature type="transmembrane region" description="Helical" evidence="2">
    <location>
        <begin position="68"/>
        <end position="90"/>
    </location>
</feature>
<dbReference type="Gene3D" id="3.40.50.300">
    <property type="entry name" value="P-loop containing nucleotide triphosphate hydrolases"/>
    <property type="match status" value="1"/>
</dbReference>
<dbReference type="SUPFAM" id="SSF52540">
    <property type="entry name" value="P-loop containing nucleoside triphosphate hydrolases"/>
    <property type="match status" value="1"/>
</dbReference>
<evidence type="ECO:0000256" key="2">
    <source>
        <dbReference type="SAM" id="Phobius"/>
    </source>
</evidence>
<dbReference type="PROSITE" id="PS50837">
    <property type="entry name" value="NACHT"/>
    <property type="match status" value="1"/>
</dbReference>
<feature type="transmembrane region" description="Helical" evidence="2">
    <location>
        <begin position="475"/>
        <end position="496"/>
    </location>
</feature>
<sequence length="957" mass="103039">MHNTFHGDAQTVVQAGSIGRVYLYGIPFQLTPLSGWAVVRRCAAVAVLVALGGFLLSTGLTATTGRKAPWLVVAGLALLMTAYSVGWVTWQCRQMSRGRHENMLRATVNGVLAGLAREQTRQWRDEVIARRVQGPRLLPVLCRTAGRDLFDHWSTIRTGERSDQPLPLDGDVAEIDRLYGLVPSGRLVILGEPGAGKSVAALRLGLRLLEQRGPDGRVPVILPLASWNPGETGLWRWAAQRLATEHPELAAPTGFGTVLAEEVATPERLLLILDGLDEMPAERRAVALRMLNDSLDEHTHLVLTSRTAQYRDAVRQADVLSGAAAVTLQPLTVRELSEHLRTSTRRTRADGTPLWEPVLARMRDGDDPHAGRLRAALSSPLMLGLALAVYGETSADPAELLDTAAFPTRARIEKHLIARLIPAVYTTPPDVGKAPRWRAQDAERHLGRLARDAARHGAPGGELAWWRWYPGQAKAATAVAVTLVYGAAVALTAALPPHGTIRWWGMTLPPWGALALIGVLPLLIAVVDVYATVPVPVRLQLRRRAPTILWRALGSAAGVGFAWGTNIPTNGNPHPSSGFPIPAAVVLGVLFVVRAAPSMATDVASVTPRSLLRADRVSALTLAVNYSVTGPRRWCLEAVVLLPLVFVNTWSDHAGAGVAGPATWATVVSGTLVITVLHGITNTAWGRHAAARVVLAATGRLPWRTMAFLEDAHARGVLRQSGGVFQFRHARLQEHLLAEAPPTRADRARVPLRPHAVRLLGRWPALVLTGIVLFLGSAYLTQSISQINRPAGPYAAPAPACSLLDRHTVTAALHGAPVRDRGPGVGEPWSRRDGGWCRWHTEANTSTLALATDTETPTPDKSGAELAGRVFVEMTRPYGAAPADPAATPCDWDHESVSSGSDDRESGVFADAFLLCRNVVFEAHYHSDVSAGAPSDGTAVLRRLLHLAVRKALRPER</sequence>
<reference evidence="4" key="1">
    <citation type="journal article" date="2014" name="Int. J. Syst. Evol. Microbiol.">
        <title>Complete genome sequence of Corynebacterium casei LMG S-19264T (=DSM 44701T), isolated from a smear-ripened cheese.</title>
        <authorList>
            <consortium name="US DOE Joint Genome Institute (JGI-PGF)"/>
            <person name="Walter F."/>
            <person name="Albersmeier A."/>
            <person name="Kalinowski J."/>
            <person name="Ruckert C."/>
        </authorList>
    </citation>
    <scope>NUCLEOTIDE SEQUENCE</scope>
    <source>
        <strain evidence="4">JCM 5016</strain>
    </source>
</reference>
<feature type="transmembrane region" description="Helical" evidence="2">
    <location>
        <begin position="42"/>
        <end position="62"/>
    </location>
</feature>
<protein>
    <recommendedName>
        <fullName evidence="3">NACHT domain-containing protein</fullName>
    </recommendedName>
</protein>
<dbReference type="Pfam" id="PF05729">
    <property type="entry name" value="NACHT"/>
    <property type="match status" value="1"/>
</dbReference>
<keyword evidence="2" id="KW-1133">Transmembrane helix</keyword>
<feature type="transmembrane region" description="Helical" evidence="2">
    <location>
        <begin position="508"/>
        <end position="527"/>
    </location>
</feature>
<dbReference type="InterPro" id="IPR007111">
    <property type="entry name" value="NACHT_NTPase"/>
</dbReference>
<feature type="compositionally biased region" description="Basic and acidic residues" evidence="1">
    <location>
        <begin position="891"/>
        <end position="903"/>
    </location>
</feature>
<feature type="transmembrane region" description="Helical" evidence="2">
    <location>
        <begin position="759"/>
        <end position="780"/>
    </location>
</feature>
<dbReference type="AlphaFoldDB" id="A0A918VFL2"/>
<organism evidence="4 5">
    <name type="scientific">Streptomyces echinoruber</name>
    <dbReference type="NCBI Taxonomy" id="68898"/>
    <lineage>
        <taxon>Bacteria</taxon>
        <taxon>Bacillati</taxon>
        <taxon>Actinomycetota</taxon>
        <taxon>Actinomycetes</taxon>
        <taxon>Kitasatosporales</taxon>
        <taxon>Streptomycetaceae</taxon>
        <taxon>Streptomyces</taxon>
    </lineage>
</organism>
<evidence type="ECO:0000256" key="1">
    <source>
        <dbReference type="SAM" id="MobiDB-lite"/>
    </source>
</evidence>
<keyword evidence="2" id="KW-0812">Transmembrane</keyword>
<feature type="transmembrane region" description="Helical" evidence="2">
    <location>
        <begin position="548"/>
        <end position="567"/>
    </location>
</feature>
<dbReference type="Proteomes" id="UP000623010">
    <property type="component" value="Unassembled WGS sequence"/>
</dbReference>
<keyword evidence="2" id="KW-0472">Membrane</keyword>
<keyword evidence="5" id="KW-1185">Reference proteome</keyword>